<evidence type="ECO:0000313" key="1">
    <source>
        <dbReference type="EMBL" id="CAD2207330.1"/>
    </source>
</evidence>
<accession>A0A6V7Y6L9</accession>
<proteinExistence type="predicted"/>
<gene>
    <name evidence="1" type="ORF">MENT_LOCUS61252</name>
</gene>
<dbReference type="Proteomes" id="UP000580250">
    <property type="component" value="Unassembled WGS sequence"/>
</dbReference>
<dbReference type="EMBL" id="CAJEWN010003333">
    <property type="protein sequence ID" value="CAD2207330.1"/>
    <property type="molecule type" value="Genomic_DNA"/>
</dbReference>
<comment type="caution">
    <text evidence="1">The sequence shown here is derived from an EMBL/GenBank/DDBJ whole genome shotgun (WGS) entry which is preliminary data.</text>
</comment>
<name>A0A6V7Y6L9_MELEN</name>
<dbReference type="AlphaFoldDB" id="A0A6V7Y6L9"/>
<protein>
    <submittedName>
        <fullName evidence="1">Uncharacterized protein</fullName>
    </submittedName>
</protein>
<organism evidence="1 2">
    <name type="scientific">Meloidogyne enterolobii</name>
    <name type="common">Root-knot nematode worm</name>
    <name type="synonym">Meloidogyne mayaguensis</name>
    <dbReference type="NCBI Taxonomy" id="390850"/>
    <lineage>
        <taxon>Eukaryota</taxon>
        <taxon>Metazoa</taxon>
        <taxon>Ecdysozoa</taxon>
        <taxon>Nematoda</taxon>
        <taxon>Chromadorea</taxon>
        <taxon>Rhabditida</taxon>
        <taxon>Tylenchina</taxon>
        <taxon>Tylenchomorpha</taxon>
        <taxon>Tylenchoidea</taxon>
        <taxon>Meloidogynidae</taxon>
        <taxon>Meloidogyninae</taxon>
        <taxon>Meloidogyne</taxon>
    </lineage>
</organism>
<sequence length="101" mass="10873">MAIGLINLGKGKEITDTEIPISSTPSLKERLIKLLNGGERRLAYLSYDRVECPGMRIGNFASNCGGGSNLIYSLRRYTPGGSAMDGIGAGMYILTLVYVKL</sequence>
<reference evidence="1 2" key="1">
    <citation type="submission" date="2020-08" db="EMBL/GenBank/DDBJ databases">
        <authorList>
            <person name="Koutsovoulos G."/>
            <person name="Danchin GJ E."/>
        </authorList>
    </citation>
    <scope>NUCLEOTIDE SEQUENCE [LARGE SCALE GENOMIC DNA]</scope>
</reference>
<evidence type="ECO:0000313" key="2">
    <source>
        <dbReference type="Proteomes" id="UP000580250"/>
    </source>
</evidence>
<dbReference type="OrthoDB" id="26401at2759"/>